<organism evidence="1 2">
    <name type="scientific">Alternaria gaisen</name>
    <dbReference type="NCBI Taxonomy" id="167740"/>
    <lineage>
        <taxon>Eukaryota</taxon>
        <taxon>Fungi</taxon>
        <taxon>Dikarya</taxon>
        <taxon>Ascomycota</taxon>
        <taxon>Pezizomycotina</taxon>
        <taxon>Dothideomycetes</taxon>
        <taxon>Pleosporomycetidae</taxon>
        <taxon>Pleosporales</taxon>
        <taxon>Pleosporineae</taxon>
        <taxon>Pleosporaceae</taxon>
        <taxon>Alternaria</taxon>
        <taxon>Alternaria sect. Alternaria</taxon>
    </lineage>
</organism>
<sequence length="331" mass="36841">MGNFNIQQFRKAAVLCLLDSDLLMELLTRLLFREMIGFTNLEVEAALWASPRGVATYAMCLFHCIQHRVVHVLSTAVSKICISFDGWTTKSGKCGFFGVVAHFANACGVIQDSPIDLPQLVGADTGKAIAETIVQTLEAYSITGEKLGYFELDNAADNNTAIAGVARAFYFNEAYRRLRCGSYLLDLVSQATIFGADKEAYDNVAEQLDTEEVYMQEKRKQGPLGVLVDVINYIKTPQQYELFRGFQRAANTELPAGELLKVLEPVEPVITRWNLYYTAFQSPTQLSAAYNSFAEHHINCITLDNRRAIQHNSKRPNAPSWTRSTGLTAAD</sequence>
<reference evidence="1 2" key="1">
    <citation type="journal article" date="2019" name="bioRxiv">
        <title>Genomics, evolutionary history and diagnostics of the Alternaria alternata species group including apple and Asian pear pathotypes.</title>
        <authorList>
            <person name="Armitage A.D."/>
            <person name="Cockerton H.M."/>
            <person name="Sreenivasaprasad S."/>
            <person name="Woodhall J.W."/>
            <person name="Lane C.R."/>
            <person name="Harrison R.J."/>
            <person name="Clarkson J.P."/>
        </authorList>
    </citation>
    <scope>NUCLEOTIDE SEQUENCE [LARGE SCALE GENOMIC DNA]</scope>
    <source>
        <strain evidence="1 2">FERA 650</strain>
    </source>
</reference>
<name>A0ACB6F6Q8_9PLEO</name>
<dbReference type="EMBL" id="PDWZ02000014">
    <property type="protein sequence ID" value="KAB2100111.1"/>
    <property type="molecule type" value="Genomic_DNA"/>
</dbReference>
<evidence type="ECO:0000313" key="2">
    <source>
        <dbReference type="Proteomes" id="UP000293547"/>
    </source>
</evidence>
<accession>A0ACB6F6Q8</accession>
<gene>
    <name evidence="1" type="ORF">AG0111_0g11740</name>
</gene>
<proteinExistence type="predicted"/>
<protein>
    <submittedName>
        <fullName evidence="1">Uncharacterized protein</fullName>
    </submittedName>
</protein>
<comment type="caution">
    <text evidence="1">The sequence shown here is derived from an EMBL/GenBank/DDBJ whole genome shotgun (WGS) entry which is preliminary data.</text>
</comment>
<keyword evidence="2" id="KW-1185">Reference proteome</keyword>
<dbReference type="Proteomes" id="UP000293547">
    <property type="component" value="Unassembled WGS sequence"/>
</dbReference>
<evidence type="ECO:0000313" key="1">
    <source>
        <dbReference type="EMBL" id="KAB2100111.1"/>
    </source>
</evidence>